<dbReference type="RefSeq" id="WP_057887628.1">
    <property type="nucleotide sequence ID" value="NZ_AZEZ01000032.1"/>
</dbReference>
<feature type="transmembrane region" description="Helical" evidence="1">
    <location>
        <begin position="137"/>
        <end position="158"/>
    </location>
</feature>
<dbReference type="EMBL" id="AZEZ01000032">
    <property type="protein sequence ID" value="KRL44799.1"/>
    <property type="molecule type" value="Genomic_DNA"/>
</dbReference>
<protein>
    <recommendedName>
        <fullName evidence="4">ABC transporter permease</fullName>
    </recommendedName>
</protein>
<dbReference type="Proteomes" id="UP000050872">
    <property type="component" value="Unassembled WGS sequence"/>
</dbReference>
<proteinExistence type="predicted"/>
<name>A0A0R1QJ33_9LACO</name>
<feature type="transmembrane region" description="Helical" evidence="1">
    <location>
        <begin position="208"/>
        <end position="230"/>
    </location>
</feature>
<dbReference type="AlphaFoldDB" id="A0A0R1QJ33"/>
<evidence type="ECO:0000256" key="1">
    <source>
        <dbReference type="SAM" id="Phobius"/>
    </source>
</evidence>
<dbReference type="STRING" id="1423770.FD29_GL001996"/>
<sequence>MKRNVKSIRVALQVELQKTFKSKLVLMVSLAFLFLLLIRRGQNWQTFTENALFLYTSLIGMVGFGVVSSWVFAHEYQDGVFKDLLALPISRMEIIIAKLLVIEIAGVIIAGICTIIMLIFGITLFHTTIPGDIVVESIRKILVITALDLPLALLWPLLASLWKSAILPMSLSFITVIISVVFSSESIGRFIPWAIPGYYLANNGNLPYLSTVILSLIGIVGIIGTAYIWIRRDQK</sequence>
<keyword evidence="3" id="KW-1185">Reference proteome</keyword>
<feature type="transmembrane region" description="Helical" evidence="1">
    <location>
        <begin position="20"/>
        <end position="39"/>
    </location>
</feature>
<dbReference type="Pfam" id="PF12730">
    <property type="entry name" value="ABC2_membrane_4"/>
    <property type="match status" value="1"/>
</dbReference>
<dbReference type="PATRIC" id="fig|1423770.3.peg.2049"/>
<keyword evidence="1" id="KW-0472">Membrane</keyword>
<gene>
    <name evidence="2" type="ORF">FD29_GL001996</name>
</gene>
<feature type="transmembrane region" description="Helical" evidence="1">
    <location>
        <begin position="51"/>
        <end position="73"/>
    </location>
</feature>
<evidence type="ECO:0000313" key="2">
    <source>
        <dbReference type="EMBL" id="KRL44799.1"/>
    </source>
</evidence>
<feature type="transmembrane region" description="Helical" evidence="1">
    <location>
        <begin position="94"/>
        <end position="125"/>
    </location>
</feature>
<organism evidence="2 3">
    <name type="scientific">Companilactobacillus mindensis DSM 14500</name>
    <dbReference type="NCBI Taxonomy" id="1423770"/>
    <lineage>
        <taxon>Bacteria</taxon>
        <taxon>Bacillati</taxon>
        <taxon>Bacillota</taxon>
        <taxon>Bacilli</taxon>
        <taxon>Lactobacillales</taxon>
        <taxon>Lactobacillaceae</taxon>
        <taxon>Companilactobacillus</taxon>
    </lineage>
</organism>
<comment type="caution">
    <text evidence="2">The sequence shown here is derived from an EMBL/GenBank/DDBJ whole genome shotgun (WGS) entry which is preliminary data.</text>
</comment>
<evidence type="ECO:0008006" key="4">
    <source>
        <dbReference type="Google" id="ProtNLM"/>
    </source>
</evidence>
<feature type="transmembrane region" description="Helical" evidence="1">
    <location>
        <begin position="165"/>
        <end position="188"/>
    </location>
</feature>
<dbReference type="OrthoDB" id="4336274at2"/>
<evidence type="ECO:0000313" key="3">
    <source>
        <dbReference type="Proteomes" id="UP000050872"/>
    </source>
</evidence>
<keyword evidence="1" id="KW-0812">Transmembrane</keyword>
<accession>A0A0R1QJ33</accession>
<reference evidence="2 3" key="1">
    <citation type="journal article" date="2015" name="Genome Announc.">
        <title>Expanding the biotechnology potential of lactobacilli through comparative genomics of 213 strains and associated genera.</title>
        <authorList>
            <person name="Sun Z."/>
            <person name="Harris H.M."/>
            <person name="McCann A."/>
            <person name="Guo C."/>
            <person name="Argimon S."/>
            <person name="Zhang W."/>
            <person name="Yang X."/>
            <person name="Jeffery I.B."/>
            <person name="Cooney J.C."/>
            <person name="Kagawa T.F."/>
            <person name="Liu W."/>
            <person name="Song Y."/>
            <person name="Salvetti E."/>
            <person name="Wrobel A."/>
            <person name="Rasinkangas P."/>
            <person name="Parkhill J."/>
            <person name="Rea M.C."/>
            <person name="O'Sullivan O."/>
            <person name="Ritari J."/>
            <person name="Douillard F.P."/>
            <person name="Paul Ross R."/>
            <person name="Yang R."/>
            <person name="Briner A.E."/>
            <person name="Felis G.E."/>
            <person name="de Vos W.M."/>
            <person name="Barrangou R."/>
            <person name="Klaenhammer T.R."/>
            <person name="Caufield P.W."/>
            <person name="Cui Y."/>
            <person name="Zhang H."/>
            <person name="O'Toole P.W."/>
        </authorList>
    </citation>
    <scope>NUCLEOTIDE SEQUENCE [LARGE SCALE GENOMIC DNA]</scope>
    <source>
        <strain evidence="2 3">DSM 14500</strain>
    </source>
</reference>
<keyword evidence="1" id="KW-1133">Transmembrane helix</keyword>